<evidence type="ECO:0000313" key="10">
    <source>
        <dbReference type="Proteomes" id="UP000515297"/>
    </source>
</evidence>
<dbReference type="Pfam" id="PF00892">
    <property type="entry name" value="EamA"/>
    <property type="match status" value="2"/>
</dbReference>
<comment type="similarity">
    <text evidence="2">Belongs to the drug/metabolite transporter (DMT) superfamily. 10 TMS drug/metabolite exporter (DME) (TC 2.A.7.3) family.</text>
</comment>
<feature type="transmembrane region" description="Helical" evidence="7">
    <location>
        <begin position="158"/>
        <end position="175"/>
    </location>
</feature>
<dbReference type="AlphaFoldDB" id="A0A7G6VWS2"/>
<dbReference type="SUPFAM" id="SSF103481">
    <property type="entry name" value="Multidrug resistance efflux transporter EmrE"/>
    <property type="match status" value="2"/>
</dbReference>
<dbReference type="InterPro" id="IPR000620">
    <property type="entry name" value="EamA_dom"/>
</dbReference>
<dbReference type="PANTHER" id="PTHR22911">
    <property type="entry name" value="ACYL-MALONYL CONDENSING ENZYME-RELATED"/>
    <property type="match status" value="1"/>
</dbReference>
<evidence type="ECO:0000256" key="4">
    <source>
        <dbReference type="ARBA" id="ARBA00022989"/>
    </source>
</evidence>
<organism evidence="9 10">
    <name type="scientific">Croceicoccus marinus</name>
    <dbReference type="NCBI Taxonomy" id="450378"/>
    <lineage>
        <taxon>Bacteria</taxon>
        <taxon>Pseudomonadati</taxon>
        <taxon>Pseudomonadota</taxon>
        <taxon>Alphaproteobacteria</taxon>
        <taxon>Sphingomonadales</taxon>
        <taxon>Erythrobacteraceae</taxon>
        <taxon>Croceicoccus</taxon>
    </lineage>
</organism>
<feature type="transmembrane region" description="Helical" evidence="7">
    <location>
        <begin position="271"/>
        <end position="291"/>
    </location>
</feature>
<dbReference type="Proteomes" id="UP000515297">
    <property type="component" value="Chromosome"/>
</dbReference>
<feature type="transmembrane region" description="Helical" evidence="7">
    <location>
        <begin position="181"/>
        <end position="201"/>
    </location>
</feature>
<evidence type="ECO:0000256" key="1">
    <source>
        <dbReference type="ARBA" id="ARBA00004141"/>
    </source>
</evidence>
<evidence type="ECO:0000256" key="2">
    <source>
        <dbReference type="ARBA" id="ARBA00009853"/>
    </source>
</evidence>
<dbReference type="EMBL" id="CP060052">
    <property type="protein sequence ID" value="QNE06187.1"/>
    <property type="molecule type" value="Genomic_DNA"/>
</dbReference>
<accession>A0A7G6VWS2</accession>
<proteinExistence type="inferred from homology"/>
<feature type="region of interest" description="Disordered" evidence="6">
    <location>
        <begin position="1"/>
        <end position="33"/>
    </location>
</feature>
<evidence type="ECO:0000256" key="3">
    <source>
        <dbReference type="ARBA" id="ARBA00022692"/>
    </source>
</evidence>
<dbReference type="RefSeq" id="WP_185885205.1">
    <property type="nucleotide sequence ID" value="NZ_CP060052.1"/>
</dbReference>
<protein>
    <submittedName>
        <fullName evidence="9">DMT family transporter</fullName>
    </submittedName>
</protein>
<dbReference type="GO" id="GO:0016020">
    <property type="term" value="C:membrane"/>
    <property type="evidence" value="ECO:0007669"/>
    <property type="project" value="UniProtKB-SubCell"/>
</dbReference>
<keyword evidence="4 7" id="KW-1133">Transmembrane helix</keyword>
<dbReference type="PANTHER" id="PTHR22911:SF6">
    <property type="entry name" value="SOLUTE CARRIER FAMILY 35 MEMBER G1"/>
    <property type="match status" value="1"/>
</dbReference>
<feature type="transmembrane region" description="Helical" evidence="7">
    <location>
        <begin position="41"/>
        <end position="60"/>
    </location>
</feature>
<evidence type="ECO:0000256" key="6">
    <source>
        <dbReference type="SAM" id="MobiDB-lite"/>
    </source>
</evidence>
<feature type="domain" description="EamA" evidence="8">
    <location>
        <begin position="42"/>
        <end position="173"/>
    </location>
</feature>
<dbReference type="InterPro" id="IPR037185">
    <property type="entry name" value="EmrE-like"/>
</dbReference>
<evidence type="ECO:0000259" key="8">
    <source>
        <dbReference type="Pfam" id="PF00892"/>
    </source>
</evidence>
<feature type="transmembrane region" description="Helical" evidence="7">
    <location>
        <begin position="80"/>
        <end position="98"/>
    </location>
</feature>
<feature type="transmembrane region" description="Helical" evidence="7">
    <location>
        <begin position="110"/>
        <end position="127"/>
    </location>
</feature>
<keyword evidence="5 7" id="KW-0472">Membrane</keyword>
<gene>
    <name evidence="9" type="ORF">H4O24_06115</name>
</gene>
<sequence>MAKTPSPADTLNGRDAPDTAAGGPPPEGLGKTPLARQRPTLALVLRLGAALTLATMFALVKLGHEHGLALSHMLLIRQAASIPILCAWLALTAGFAVMRTDRLGGHLLRSAYGGVGMVLNFLAPILLPLAVSTTFSFTAPIFAVILSALVLHEHVGRWRWMAVLLGFAGVVVVAGPGGALIPLLGALVAVGAAFMVALVSIQIRDLAQTENSVAIVLYFAIFTVPVLFVWSLFDGWTSDPVDLALLVAIGVAGTLAQVLLTLALRFGQVASVIVMDYVSLIAAAFYGWYLFDNLPPASLWVGAPLIIAAGMTIVVREQILRRRRIRTMEP</sequence>
<reference evidence="9 10" key="1">
    <citation type="submission" date="2020-08" db="EMBL/GenBank/DDBJ databases">
        <authorList>
            <person name="Liu G."/>
            <person name="Sun C."/>
        </authorList>
    </citation>
    <scope>NUCLEOTIDE SEQUENCE [LARGE SCALE GENOMIC DNA]</scope>
    <source>
        <strain evidence="9 10">OT19</strain>
    </source>
</reference>
<feature type="transmembrane region" description="Helical" evidence="7">
    <location>
        <begin position="297"/>
        <end position="315"/>
    </location>
</feature>
<feature type="transmembrane region" description="Helical" evidence="7">
    <location>
        <begin position="213"/>
        <end position="233"/>
    </location>
</feature>
<keyword evidence="3 7" id="KW-0812">Transmembrane</keyword>
<feature type="domain" description="EamA" evidence="8">
    <location>
        <begin position="184"/>
        <end position="311"/>
    </location>
</feature>
<feature type="transmembrane region" description="Helical" evidence="7">
    <location>
        <begin position="133"/>
        <end position="151"/>
    </location>
</feature>
<evidence type="ECO:0000256" key="5">
    <source>
        <dbReference type="ARBA" id="ARBA00023136"/>
    </source>
</evidence>
<name>A0A7G6VWS2_9SPHN</name>
<comment type="subcellular location">
    <subcellularLocation>
        <location evidence="1">Membrane</location>
        <topology evidence="1">Multi-pass membrane protein</topology>
    </subcellularLocation>
</comment>
<evidence type="ECO:0000256" key="7">
    <source>
        <dbReference type="SAM" id="Phobius"/>
    </source>
</evidence>
<evidence type="ECO:0000313" key="9">
    <source>
        <dbReference type="EMBL" id="QNE06187.1"/>
    </source>
</evidence>
<feature type="transmembrane region" description="Helical" evidence="7">
    <location>
        <begin position="245"/>
        <end position="264"/>
    </location>
</feature>